<dbReference type="AlphaFoldDB" id="X1H1C3"/>
<protein>
    <submittedName>
        <fullName evidence="1">Uncharacterized protein</fullName>
    </submittedName>
</protein>
<accession>X1H1C3</accession>
<feature type="non-terminal residue" evidence="1">
    <location>
        <position position="120"/>
    </location>
</feature>
<comment type="caution">
    <text evidence="1">The sequence shown here is derived from an EMBL/GenBank/DDBJ whole genome shotgun (WGS) entry which is preliminary data.</text>
</comment>
<sequence>MQFIDYVSIRPHFLCLFSKAESPKIRSDNQLSNEYNLAMNNPDGLISIKAARNIRNSIEWLLAITPQKKFYAPKWHKWYTFKVNFITLTLSSKQIHSDNEIKKKLLNQFLIEAKKKWKVN</sequence>
<proteinExistence type="predicted"/>
<dbReference type="EMBL" id="BARU01034377">
    <property type="protein sequence ID" value="GAH63232.1"/>
    <property type="molecule type" value="Genomic_DNA"/>
</dbReference>
<reference evidence="1" key="1">
    <citation type="journal article" date="2014" name="Front. Microbiol.">
        <title>High frequency of phylogenetically diverse reductive dehalogenase-homologous genes in deep subseafloor sedimentary metagenomes.</title>
        <authorList>
            <person name="Kawai M."/>
            <person name="Futagami T."/>
            <person name="Toyoda A."/>
            <person name="Takaki Y."/>
            <person name="Nishi S."/>
            <person name="Hori S."/>
            <person name="Arai W."/>
            <person name="Tsubouchi T."/>
            <person name="Morono Y."/>
            <person name="Uchiyama I."/>
            <person name="Ito T."/>
            <person name="Fujiyama A."/>
            <person name="Inagaki F."/>
            <person name="Takami H."/>
        </authorList>
    </citation>
    <scope>NUCLEOTIDE SEQUENCE</scope>
    <source>
        <strain evidence="1">Expedition CK06-06</strain>
    </source>
</reference>
<name>X1H1C3_9ZZZZ</name>
<organism evidence="1">
    <name type="scientific">marine sediment metagenome</name>
    <dbReference type="NCBI Taxonomy" id="412755"/>
    <lineage>
        <taxon>unclassified sequences</taxon>
        <taxon>metagenomes</taxon>
        <taxon>ecological metagenomes</taxon>
    </lineage>
</organism>
<evidence type="ECO:0000313" key="1">
    <source>
        <dbReference type="EMBL" id="GAH63232.1"/>
    </source>
</evidence>
<gene>
    <name evidence="1" type="ORF">S03H2_53970</name>
</gene>